<evidence type="ECO:0000256" key="12">
    <source>
        <dbReference type="PIRSR" id="PIRSR610972-3"/>
    </source>
</evidence>
<feature type="active site" description="Proton donor/acceptor" evidence="10">
    <location>
        <position position="10"/>
    </location>
</feature>
<feature type="binding site" evidence="11">
    <location>
        <begin position="45"/>
        <end position="50"/>
    </location>
    <ligand>
        <name>substrate</name>
    </ligand>
</feature>
<dbReference type="InterPro" id="IPR051600">
    <property type="entry name" value="Beta-PGM-like"/>
</dbReference>
<feature type="site" description="Important for catalytic activity and assists the phosphoryl transfer reaction to Asp8 by balancing charge and orienting the reacting groups" evidence="13">
    <location>
        <position position="146"/>
    </location>
</feature>
<comment type="cofactor">
    <cofactor evidence="12">
        <name>Mg(2+)</name>
        <dbReference type="ChEBI" id="CHEBI:18420"/>
    </cofactor>
    <text evidence="12">Binds 2 magnesium ions per subunit.</text>
</comment>
<dbReference type="OrthoDB" id="9797743at2"/>
<comment type="similarity">
    <text evidence="1">Belongs to the HAD-like hydrolase superfamily. CbbY/CbbZ/Gph/YieH family.</text>
</comment>
<evidence type="ECO:0000256" key="4">
    <source>
        <dbReference type="ARBA" id="ARBA00022842"/>
    </source>
</evidence>
<keyword evidence="2" id="KW-0597">Phosphoprotein</keyword>
<dbReference type="Pfam" id="PF00702">
    <property type="entry name" value="Hydrolase"/>
    <property type="match status" value="1"/>
</dbReference>
<feature type="binding site" evidence="11">
    <location>
        <position position="53"/>
    </location>
    <ligand>
        <name>substrate</name>
    </ligand>
</feature>
<evidence type="ECO:0000256" key="2">
    <source>
        <dbReference type="ARBA" id="ARBA00022553"/>
    </source>
</evidence>
<evidence type="ECO:0000256" key="6">
    <source>
        <dbReference type="ARBA" id="ARBA00023277"/>
    </source>
</evidence>
<evidence type="ECO:0000313" key="15">
    <source>
        <dbReference type="Proteomes" id="UP000219193"/>
    </source>
</evidence>
<proteinExistence type="inferred from homology"/>
<feature type="site" description="Important for catalytic activity and assists the phosphoryl transfer reaction to Asp8 by balancing charge and orienting the reacting groups" evidence="13">
    <location>
        <position position="115"/>
    </location>
</feature>
<feature type="binding site" evidence="12">
    <location>
        <position position="171"/>
    </location>
    <ligand>
        <name>Mg(2+)</name>
        <dbReference type="ChEBI" id="CHEBI:18420"/>
    </ligand>
</feature>
<dbReference type="PRINTS" id="PR00413">
    <property type="entry name" value="HADHALOGNASE"/>
</dbReference>
<evidence type="ECO:0000313" key="14">
    <source>
        <dbReference type="EMBL" id="SOC80427.1"/>
    </source>
</evidence>
<dbReference type="InterPro" id="IPR010976">
    <property type="entry name" value="B-phosphoglucomutase_hydrolase"/>
</dbReference>
<feature type="binding site" evidence="12">
    <location>
        <position position="10"/>
    </location>
    <ligand>
        <name>Mg(2+)</name>
        <dbReference type="ChEBI" id="CHEBI:18420"/>
    </ligand>
</feature>
<dbReference type="AlphaFoldDB" id="A0A285X500"/>
<dbReference type="GO" id="GO:0000287">
    <property type="term" value="F:magnesium ion binding"/>
    <property type="evidence" value="ECO:0007669"/>
    <property type="project" value="InterPro"/>
</dbReference>
<dbReference type="NCBIfam" id="TIGR01509">
    <property type="entry name" value="HAD-SF-IA-v3"/>
    <property type="match status" value="1"/>
</dbReference>
<protein>
    <recommendedName>
        <fullName evidence="9">Beta-phosphoglucomutase</fullName>
        <ecNumber evidence="8">5.4.2.6</ecNumber>
    </recommendedName>
</protein>
<dbReference type="SFLD" id="SFLDS00003">
    <property type="entry name" value="Haloacid_Dehalogenase"/>
    <property type="match status" value="1"/>
</dbReference>
<dbReference type="Gene3D" id="1.10.150.240">
    <property type="entry name" value="Putative phosphatase, domain 2"/>
    <property type="match status" value="1"/>
</dbReference>
<evidence type="ECO:0000256" key="3">
    <source>
        <dbReference type="ARBA" id="ARBA00022723"/>
    </source>
</evidence>
<dbReference type="PANTHER" id="PTHR46193:SF18">
    <property type="entry name" value="HEXITOL PHOSPHATASE B"/>
    <property type="match status" value="1"/>
</dbReference>
<feature type="binding site" evidence="11">
    <location>
        <position position="26"/>
    </location>
    <ligand>
        <name>substrate</name>
    </ligand>
</feature>
<keyword evidence="6" id="KW-0119">Carbohydrate metabolism</keyword>
<reference evidence="15" key="1">
    <citation type="submission" date="2017-09" db="EMBL/GenBank/DDBJ databases">
        <authorList>
            <person name="Varghese N."/>
            <person name="Submissions S."/>
        </authorList>
    </citation>
    <scope>NUCLEOTIDE SEQUENCE [LARGE SCALE GENOMIC DNA]</scope>
    <source>
        <strain evidence="15">CGMCC 1.12641</strain>
    </source>
</reference>
<evidence type="ECO:0000256" key="5">
    <source>
        <dbReference type="ARBA" id="ARBA00023235"/>
    </source>
</evidence>
<evidence type="ECO:0000256" key="1">
    <source>
        <dbReference type="ARBA" id="ARBA00006171"/>
    </source>
</evidence>
<accession>A0A285X500</accession>
<evidence type="ECO:0000256" key="8">
    <source>
        <dbReference type="ARBA" id="ARBA00044968"/>
    </source>
</evidence>
<feature type="active site" description="Proton donor/acceptor" evidence="10">
    <location>
        <position position="12"/>
    </location>
</feature>
<dbReference type="CDD" id="cd02598">
    <property type="entry name" value="HAD_BPGM"/>
    <property type="match status" value="1"/>
</dbReference>
<evidence type="ECO:0000256" key="10">
    <source>
        <dbReference type="PIRSR" id="PIRSR610972-1"/>
    </source>
</evidence>
<feature type="binding site" evidence="12">
    <location>
        <position position="12"/>
    </location>
    <ligand>
        <name>Mg(2+)</name>
        <dbReference type="ChEBI" id="CHEBI:18420"/>
    </ligand>
</feature>
<evidence type="ECO:0000256" key="9">
    <source>
        <dbReference type="ARBA" id="ARBA00044991"/>
    </source>
</evidence>
<feature type="binding site" evidence="11">
    <location>
        <begin position="10"/>
        <end position="12"/>
    </location>
    <ligand>
        <name>substrate</name>
    </ligand>
</feature>
<dbReference type="GO" id="GO:0005975">
    <property type="term" value="P:carbohydrate metabolic process"/>
    <property type="evidence" value="ECO:0007669"/>
    <property type="project" value="InterPro"/>
</dbReference>
<dbReference type="PANTHER" id="PTHR46193">
    <property type="entry name" value="6-PHOSPHOGLUCONATE PHOSPHATASE"/>
    <property type="match status" value="1"/>
</dbReference>
<dbReference type="SUPFAM" id="SSF56784">
    <property type="entry name" value="HAD-like"/>
    <property type="match status" value="1"/>
</dbReference>
<evidence type="ECO:0000256" key="7">
    <source>
        <dbReference type="ARBA" id="ARBA00044926"/>
    </source>
</evidence>
<dbReference type="InterPro" id="IPR023214">
    <property type="entry name" value="HAD_sf"/>
</dbReference>
<dbReference type="InterPro" id="IPR010972">
    <property type="entry name" value="Beta-PGM"/>
</dbReference>
<dbReference type="GO" id="GO:0008801">
    <property type="term" value="F:beta-phosphoglucomutase activity"/>
    <property type="evidence" value="ECO:0007669"/>
    <property type="project" value="UniProtKB-EC"/>
</dbReference>
<keyword evidence="5" id="KW-0413">Isomerase</keyword>
<dbReference type="InterPro" id="IPR023198">
    <property type="entry name" value="PGP-like_dom2"/>
</dbReference>
<dbReference type="InterPro" id="IPR036412">
    <property type="entry name" value="HAD-like_sf"/>
</dbReference>
<gene>
    <name evidence="14" type="ORF">SAMN06296241_1976</name>
</gene>
<evidence type="ECO:0000256" key="11">
    <source>
        <dbReference type="PIRSR" id="PIRSR610972-2"/>
    </source>
</evidence>
<dbReference type="Proteomes" id="UP000219193">
    <property type="component" value="Unassembled WGS sequence"/>
</dbReference>
<dbReference type="Gene3D" id="3.40.50.1000">
    <property type="entry name" value="HAD superfamily/HAD-like"/>
    <property type="match status" value="1"/>
</dbReference>
<dbReference type="NCBIfam" id="TIGR01990">
    <property type="entry name" value="bPGM"/>
    <property type="match status" value="1"/>
</dbReference>
<feature type="binding site" evidence="12">
    <location>
        <position position="170"/>
    </location>
    <ligand>
        <name>Mg(2+)</name>
        <dbReference type="ChEBI" id="CHEBI:18420"/>
    </ligand>
</feature>
<comment type="catalytic activity">
    <reaction evidence="7">
        <text>beta-D-glucose 1-phosphate = beta-D-glucose 6-phosphate</text>
        <dbReference type="Rhea" id="RHEA:20113"/>
        <dbReference type="ChEBI" id="CHEBI:57684"/>
        <dbReference type="ChEBI" id="CHEBI:58247"/>
        <dbReference type="EC" id="5.4.2.6"/>
    </reaction>
</comment>
<keyword evidence="4 12" id="KW-0460">Magnesium</keyword>
<dbReference type="SFLD" id="SFLDG01129">
    <property type="entry name" value="C1.5:_HAD__Beta-PGM__Phosphata"/>
    <property type="match status" value="1"/>
</dbReference>
<feature type="binding site" evidence="11">
    <location>
        <begin position="115"/>
        <end position="119"/>
    </location>
    <ligand>
        <name>substrate</name>
    </ligand>
</feature>
<evidence type="ECO:0000256" key="13">
    <source>
        <dbReference type="PIRSR" id="PIRSR610972-4"/>
    </source>
</evidence>
<dbReference type="NCBIfam" id="TIGR02009">
    <property type="entry name" value="PGMB-YQAB-SF"/>
    <property type="match status" value="1"/>
</dbReference>
<keyword evidence="3 12" id="KW-0479">Metal-binding</keyword>
<dbReference type="EC" id="5.4.2.6" evidence="8"/>
<dbReference type="SFLD" id="SFLDG01135">
    <property type="entry name" value="C1.5.6:_HAD__Beta-PGM__Phospha"/>
    <property type="match status" value="1"/>
</dbReference>
<feature type="binding site" evidence="11">
    <location>
        <position position="146"/>
    </location>
    <ligand>
        <name>substrate</name>
    </ligand>
</feature>
<keyword evidence="15" id="KW-1185">Reference proteome</keyword>
<feature type="binding site" evidence="11">
    <location>
        <position position="77"/>
    </location>
    <ligand>
        <name>substrate</name>
    </ligand>
</feature>
<dbReference type="RefSeq" id="WP_097056198.1">
    <property type="nucleotide sequence ID" value="NZ_OCMF01000002.1"/>
</dbReference>
<dbReference type="InterPro" id="IPR006439">
    <property type="entry name" value="HAD-SF_hydro_IA"/>
</dbReference>
<dbReference type="EMBL" id="OCMF01000002">
    <property type="protein sequence ID" value="SOC80427.1"/>
    <property type="molecule type" value="Genomic_DNA"/>
</dbReference>
<name>A0A285X500_9FLAO</name>
<sequence length="219" mass="24662">MNNTKGIIFDLDGVIVDTAKFHYLAWRKMANDLGFDISMEQNEQLKGVSRVHSLQQILSWGNKTVDKTEFERLMASKNKDYLERIAHMDEEDLLPGVKKVLDYLTENKIPYALGSASKNARPILKGLKIEKRFKVIIDGNDVTKAKPDPEVFLVAAKKLDLPPSDCVVFEDSVAGIEAANRAGMISVGIGDKEILKEANYNFADFTEIDIDFIKKILRK</sequence>
<organism evidence="14 15">
    <name type="scientific">Salinimicrobium sediminis</name>
    <dbReference type="NCBI Taxonomy" id="1343891"/>
    <lineage>
        <taxon>Bacteria</taxon>
        <taxon>Pseudomonadati</taxon>
        <taxon>Bacteroidota</taxon>
        <taxon>Flavobacteriia</taxon>
        <taxon>Flavobacteriales</taxon>
        <taxon>Flavobacteriaceae</taxon>
        <taxon>Salinimicrobium</taxon>
    </lineage>
</organism>